<evidence type="ECO:0008006" key="3">
    <source>
        <dbReference type="Google" id="ProtNLM"/>
    </source>
</evidence>
<keyword evidence="2" id="KW-1185">Reference proteome</keyword>
<dbReference type="Proteomes" id="UP000634229">
    <property type="component" value="Unassembled WGS sequence"/>
</dbReference>
<dbReference type="RefSeq" id="WP_201873847.1">
    <property type="nucleotide sequence ID" value="NZ_JAERRF010000005.1"/>
</dbReference>
<dbReference type="EMBL" id="JAERRF010000005">
    <property type="protein sequence ID" value="MBL1096898.1"/>
    <property type="molecule type" value="Genomic_DNA"/>
</dbReference>
<sequence length="368" mass="39066">MKGFPRTRRGLAVAGALTVLLAAAGVGTWATDTWPFEAKDRYCWGAWEEDSGPEFLGDEAFAGGEGSRTATETALGPRRTTGRCTVAIHTTDDDDYDGSRASEDTRVVVDYGPAPRGAARRMEWINDYLGGRAVPLPDGLPGATDGGHGLLVLPKRCDTRDGRPTAVTLDATATSYSGDRSYPGTAGLGGSRSAAELMVSIANRAMEKTGCAPAKPLSITSPVINLPEDRETYFERACRIRGMEFDQESARDLAYQVGTVGRNLQSCSVSTTGRDEARIFDALMVSEPRLSVLFDGTTGTKAAAHGWRGTGVFADGYKVVRADCAGRPMTLLMLSPSQRENTPYFTAFTNAVTGRVGCAPVAPGGSDR</sequence>
<evidence type="ECO:0000313" key="2">
    <source>
        <dbReference type="Proteomes" id="UP000634229"/>
    </source>
</evidence>
<evidence type="ECO:0000313" key="1">
    <source>
        <dbReference type="EMBL" id="MBL1096898.1"/>
    </source>
</evidence>
<proteinExistence type="predicted"/>
<comment type="caution">
    <text evidence="1">The sequence shown here is derived from an EMBL/GenBank/DDBJ whole genome shotgun (WGS) entry which is preliminary data.</text>
</comment>
<name>A0ABS1N9Z5_9ACTN</name>
<gene>
    <name evidence="1" type="ORF">JK363_09500</name>
</gene>
<accession>A0ABS1N9Z5</accession>
<protein>
    <recommendedName>
        <fullName evidence="3">DUF3558 domain-containing protein</fullName>
    </recommendedName>
</protein>
<reference evidence="1 2" key="1">
    <citation type="submission" date="2021-01" db="EMBL/GenBank/DDBJ databases">
        <title>WGS of actinomycetes isolated from Thailand.</title>
        <authorList>
            <person name="Thawai C."/>
        </authorList>
    </citation>
    <scope>NUCLEOTIDE SEQUENCE [LARGE SCALE GENOMIC DNA]</scope>
    <source>
        <strain evidence="1 2">CA1R205</strain>
    </source>
</reference>
<organism evidence="1 2">
    <name type="scientific">Streptomyces coffeae</name>
    <dbReference type="NCBI Taxonomy" id="621382"/>
    <lineage>
        <taxon>Bacteria</taxon>
        <taxon>Bacillati</taxon>
        <taxon>Actinomycetota</taxon>
        <taxon>Actinomycetes</taxon>
        <taxon>Kitasatosporales</taxon>
        <taxon>Streptomycetaceae</taxon>
        <taxon>Streptomyces</taxon>
    </lineage>
</organism>